<dbReference type="PANTHER" id="PTHR43798:SF33">
    <property type="entry name" value="HYDROLASE, PUTATIVE (AFU_ORTHOLOGUE AFUA_2G14860)-RELATED"/>
    <property type="match status" value="1"/>
</dbReference>
<dbReference type="Proteomes" id="UP000002624">
    <property type="component" value="Unassembled WGS sequence"/>
</dbReference>
<name>C6H1Y9_AJECH</name>
<gene>
    <name evidence="2" type="ORF">HCDG_00721</name>
</gene>
<accession>C6H1Y9</accession>
<dbReference type="EMBL" id="GG692419">
    <property type="protein sequence ID" value="EER45142.1"/>
    <property type="molecule type" value="Genomic_DNA"/>
</dbReference>
<feature type="domain" description="AB hydrolase-1" evidence="1">
    <location>
        <begin position="37"/>
        <end position="337"/>
    </location>
</feature>
<dbReference type="Pfam" id="PF00561">
    <property type="entry name" value="Abhydrolase_1"/>
    <property type="match status" value="1"/>
</dbReference>
<dbReference type="OrthoDB" id="284184at2759"/>
<evidence type="ECO:0000313" key="3">
    <source>
        <dbReference type="Proteomes" id="UP000002624"/>
    </source>
</evidence>
<reference evidence="3" key="1">
    <citation type="submission" date="2009-05" db="EMBL/GenBank/DDBJ databases">
        <title>The genome sequence of Ajellomyces capsulatus strain H143.</title>
        <authorList>
            <person name="Champion M."/>
            <person name="Cuomo C.A."/>
            <person name="Ma L.-J."/>
            <person name="Henn M.R."/>
            <person name="Sil A."/>
            <person name="Goldman B."/>
            <person name="Young S.K."/>
            <person name="Kodira C.D."/>
            <person name="Zeng Q."/>
            <person name="Koehrsen M."/>
            <person name="Alvarado L."/>
            <person name="Berlin A.M."/>
            <person name="Borenstein D."/>
            <person name="Chen Z."/>
            <person name="Engels R."/>
            <person name="Freedman E."/>
            <person name="Gellesch M."/>
            <person name="Goldberg J."/>
            <person name="Griggs A."/>
            <person name="Gujja S."/>
            <person name="Heiman D.I."/>
            <person name="Hepburn T.A."/>
            <person name="Howarth C."/>
            <person name="Jen D."/>
            <person name="Larson L."/>
            <person name="Lewis B."/>
            <person name="Mehta T."/>
            <person name="Park D."/>
            <person name="Pearson M."/>
            <person name="Roberts A."/>
            <person name="Saif S."/>
            <person name="Shea T.D."/>
            <person name="Shenoy N."/>
            <person name="Sisk P."/>
            <person name="Stolte C."/>
            <person name="Sykes S."/>
            <person name="Walk T."/>
            <person name="White J."/>
            <person name="Yandava C."/>
            <person name="Klein B."/>
            <person name="McEwen J.G."/>
            <person name="Puccia R."/>
            <person name="Goldman G.H."/>
            <person name="Felipe M.S."/>
            <person name="Nino-Vega G."/>
            <person name="San-Blas G."/>
            <person name="Taylor J.W."/>
            <person name="Mendoza L."/>
            <person name="Galagan J.E."/>
            <person name="Nusbaum C."/>
            <person name="Birren B.W."/>
        </authorList>
    </citation>
    <scope>NUCLEOTIDE SEQUENCE [LARGE SCALE GENOMIC DNA]</scope>
    <source>
        <strain evidence="3">H143</strain>
    </source>
</reference>
<dbReference type="AlphaFoldDB" id="C6H1Y9"/>
<dbReference type="VEuPathDB" id="FungiDB:HCDG_00721"/>
<dbReference type="eggNOG" id="KOG4178">
    <property type="taxonomic scope" value="Eukaryota"/>
</dbReference>
<organism evidence="2 3">
    <name type="scientific">Ajellomyces capsulatus (strain H143)</name>
    <name type="common">Darling's disease fungus</name>
    <name type="synonym">Histoplasma capsulatum</name>
    <dbReference type="NCBI Taxonomy" id="544712"/>
    <lineage>
        <taxon>Eukaryota</taxon>
        <taxon>Fungi</taxon>
        <taxon>Dikarya</taxon>
        <taxon>Ascomycota</taxon>
        <taxon>Pezizomycotina</taxon>
        <taxon>Eurotiomycetes</taxon>
        <taxon>Eurotiomycetidae</taxon>
        <taxon>Onygenales</taxon>
        <taxon>Ajellomycetaceae</taxon>
        <taxon>Histoplasma</taxon>
    </lineage>
</organism>
<dbReference type="GO" id="GO:0047372">
    <property type="term" value="F:monoacylglycerol lipase activity"/>
    <property type="evidence" value="ECO:0007669"/>
    <property type="project" value="TreeGrafter"/>
</dbReference>
<dbReference type="PRINTS" id="PR00412">
    <property type="entry name" value="EPOXHYDRLASE"/>
</dbReference>
<dbReference type="InterPro" id="IPR000639">
    <property type="entry name" value="Epox_hydrolase-like"/>
</dbReference>
<dbReference type="Gene3D" id="3.40.50.1820">
    <property type="entry name" value="alpha/beta hydrolase"/>
    <property type="match status" value="1"/>
</dbReference>
<proteinExistence type="predicted"/>
<dbReference type="InterPro" id="IPR050266">
    <property type="entry name" value="AB_hydrolase_sf"/>
</dbReference>
<dbReference type="GO" id="GO:0016020">
    <property type="term" value="C:membrane"/>
    <property type="evidence" value="ECO:0007669"/>
    <property type="project" value="TreeGrafter"/>
</dbReference>
<dbReference type="PANTHER" id="PTHR43798">
    <property type="entry name" value="MONOACYLGLYCEROL LIPASE"/>
    <property type="match status" value="1"/>
</dbReference>
<evidence type="ECO:0000313" key="2">
    <source>
        <dbReference type="EMBL" id="EER45142.1"/>
    </source>
</evidence>
<dbReference type="SUPFAM" id="SSF53474">
    <property type="entry name" value="alpha/beta-Hydrolases"/>
    <property type="match status" value="1"/>
</dbReference>
<dbReference type="HOGENOM" id="CLU_020336_7_0_1"/>
<protein>
    <recommendedName>
        <fullName evidence="1">AB hydrolase-1 domain-containing protein</fullName>
    </recommendedName>
</protein>
<dbReference type="InterPro" id="IPR029058">
    <property type="entry name" value="AB_hydrolase_fold"/>
</dbReference>
<evidence type="ECO:0000259" key="1">
    <source>
        <dbReference type="Pfam" id="PF00561"/>
    </source>
</evidence>
<dbReference type="GO" id="GO:0046464">
    <property type="term" value="P:acylglycerol catabolic process"/>
    <property type="evidence" value="ECO:0007669"/>
    <property type="project" value="TreeGrafter"/>
</dbReference>
<dbReference type="InterPro" id="IPR000073">
    <property type="entry name" value="AB_hydrolase_1"/>
</dbReference>
<dbReference type="ESTHER" id="ajech-c6h1y9">
    <property type="family name" value="Epoxide_hydrolase"/>
</dbReference>
<sequence>MDPLMQKTFTTSRSLTYSYYISPPPPSPPSQNASAPPPLLLLHGFPDGPLLWRPLLPYLLSLPHRLIIPSLLGYHPTSTPRDPTAYNSKSMSDDLAELLTAEDAPTAIAIGHDWGSFLANRLYLWHPERVAGLALLNLAYMPPNQTTPFDLDQTNALMEQLFGHPILAYWELLTRATGDVPALLEGNAARLWELLHAARPQPEWMRKLLCERGATEAFLTAGTVDGEAVAGDIKLRDYAGHDGVYWEDFVRRLTDREAGGIAPALCWYRAMSENATFEVERTLEKEALVLKVPTLFVACPDDAVCRAELIEAPKQEGMLPDLTVVEVGGCGHWGIIYEKAEETAGVIGGFLKERLRFLAPWLNMSPLFNHCMETGVIARISYKIAARGYKGIMTRPTNISVGHNLKFEICSKRSVGVPTTSYMSVRHMNPST</sequence>
<dbReference type="STRING" id="544712.C6H1Y9"/>
<dbReference type="OMA" id="PILAYWE"/>